<dbReference type="RefSeq" id="WP_259784302.1">
    <property type="nucleotide sequence ID" value="NZ_CP080772.1"/>
</dbReference>
<reference evidence="1" key="1">
    <citation type="submission" date="2021-08" db="EMBL/GenBank/DDBJ databases">
        <authorList>
            <person name="Nwanade C."/>
            <person name="Wang M."/>
            <person name="Masoudi A."/>
            <person name="Yu Z."/>
            <person name="Liu J."/>
        </authorList>
    </citation>
    <scope>NUCLEOTIDE SEQUENCE</scope>
    <source>
        <strain evidence="1">S056</strain>
    </source>
</reference>
<evidence type="ECO:0008006" key="3">
    <source>
        <dbReference type="Google" id="ProtNLM"/>
    </source>
</evidence>
<evidence type="ECO:0000313" key="2">
    <source>
        <dbReference type="Proteomes" id="UP001057991"/>
    </source>
</evidence>
<sequence>MAMQTAHSNSFHFTGAKSTLRAAVSRWLDGFFQAMEQHASQMPFARKIRALEAKSDAELAQMGLTRADIPQAVLRSCSHI</sequence>
<name>A0A9Q9LWJ0_9RHOB</name>
<gene>
    <name evidence="1" type="ORF">K3X48_10300</name>
</gene>
<dbReference type="GeneID" id="75103684"/>
<organism evidence="1 2">
    <name type="scientific">Aliiroseovarius crassostreae</name>
    <dbReference type="NCBI Taxonomy" id="154981"/>
    <lineage>
        <taxon>Bacteria</taxon>
        <taxon>Pseudomonadati</taxon>
        <taxon>Pseudomonadota</taxon>
        <taxon>Alphaproteobacteria</taxon>
        <taxon>Rhodobacterales</taxon>
        <taxon>Paracoccaceae</taxon>
        <taxon>Aliiroseovarius</taxon>
    </lineage>
</organism>
<dbReference type="Proteomes" id="UP001057991">
    <property type="component" value="Chromosome"/>
</dbReference>
<dbReference type="EMBL" id="CP080776">
    <property type="protein sequence ID" value="UWP94607.1"/>
    <property type="molecule type" value="Genomic_DNA"/>
</dbReference>
<protein>
    <recommendedName>
        <fullName evidence="3">DUF1127 domain-containing protein</fullName>
    </recommendedName>
</protein>
<dbReference type="AlphaFoldDB" id="A0A9Q9LWJ0"/>
<proteinExistence type="predicted"/>
<accession>A0A9Q9LWJ0</accession>
<evidence type="ECO:0000313" key="1">
    <source>
        <dbReference type="EMBL" id="UWP94607.1"/>
    </source>
</evidence>